<dbReference type="STRING" id="106370.Francci3_2946"/>
<dbReference type="HOGENOM" id="CLU_003376_2_1_11"/>
<evidence type="ECO:0000313" key="12">
    <source>
        <dbReference type="Proteomes" id="UP000001937"/>
    </source>
</evidence>
<keyword evidence="4" id="KW-0547">Nucleotide-binding</keyword>
<dbReference type="AlphaFoldDB" id="Q2J8T8"/>
<dbReference type="GO" id="GO:0005886">
    <property type="term" value="C:plasma membrane"/>
    <property type="evidence" value="ECO:0007669"/>
    <property type="project" value="TreeGrafter"/>
</dbReference>
<dbReference type="SMART" id="SM01002">
    <property type="entry name" value="AlaDh_PNT_C"/>
    <property type="match status" value="1"/>
</dbReference>
<dbReference type="OrthoDB" id="9804592at2"/>
<dbReference type="SMART" id="SM01003">
    <property type="entry name" value="AlaDh_PNT_N"/>
    <property type="match status" value="1"/>
</dbReference>
<dbReference type="Gene3D" id="3.40.50.720">
    <property type="entry name" value="NAD(P)-binding Rossmann-like Domain"/>
    <property type="match status" value="2"/>
</dbReference>
<name>Q2J8T8_FRACC</name>
<dbReference type="GO" id="GO:0008750">
    <property type="term" value="F:proton-translocating NAD(P)+ transhydrogenase activity"/>
    <property type="evidence" value="ECO:0007669"/>
    <property type="project" value="UniProtKB-EC"/>
</dbReference>
<evidence type="ECO:0000256" key="4">
    <source>
        <dbReference type="ARBA" id="ARBA00022741"/>
    </source>
</evidence>
<dbReference type="Proteomes" id="UP000001937">
    <property type="component" value="Chromosome"/>
</dbReference>
<organism evidence="11 12">
    <name type="scientific">Frankia casuarinae (strain DSM 45818 / CECT 9043 / HFP020203 / CcI3)</name>
    <dbReference type="NCBI Taxonomy" id="106370"/>
    <lineage>
        <taxon>Bacteria</taxon>
        <taxon>Bacillati</taxon>
        <taxon>Actinomycetota</taxon>
        <taxon>Actinomycetes</taxon>
        <taxon>Frankiales</taxon>
        <taxon>Frankiaceae</taxon>
        <taxon>Frankia</taxon>
    </lineage>
</organism>
<dbReference type="InterPro" id="IPR008143">
    <property type="entry name" value="Ala_DH/PNT_CS2"/>
</dbReference>
<dbReference type="EC" id="7.1.1.1" evidence="3"/>
<dbReference type="SUPFAM" id="SSF52283">
    <property type="entry name" value="Formate/glycerate dehydrogenase catalytic domain-like"/>
    <property type="match status" value="1"/>
</dbReference>
<keyword evidence="12" id="KW-1185">Reference proteome</keyword>
<keyword evidence="5" id="KW-0521">NADP</keyword>
<dbReference type="RefSeq" id="WP_011437332.1">
    <property type="nucleotide sequence ID" value="NC_007777.1"/>
</dbReference>
<protein>
    <recommendedName>
        <fullName evidence="3">proton-translocating NAD(P)(+) transhydrogenase</fullName>
        <ecNumber evidence="3">7.1.1.1</ecNumber>
    </recommendedName>
</protein>
<dbReference type="PANTHER" id="PTHR10160">
    <property type="entry name" value="NAD(P) TRANSHYDROGENASE"/>
    <property type="match status" value="1"/>
</dbReference>
<dbReference type="PANTHER" id="PTHR10160:SF19">
    <property type="entry name" value="PROTON-TRANSLOCATING NAD(P)(+) TRANSHYDROGENASE"/>
    <property type="match status" value="1"/>
</dbReference>
<accession>Q2J8T8</accession>
<dbReference type="Pfam" id="PF01262">
    <property type="entry name" value="AlaDh_PNT_C"/>
    <property type="match status" value="1"/>
</dbReference>
<evidence type="ECO:0000313" key="11">
    <source>
        <dbReference type="EMBL" id="ABD12304.1"/>
    </source>
</evidence>
<dbReference type="GO" id="GO:0050661">
    <property type="term" value="F:NADP binding"/>
    <property type="evidence" value="ECO:0007669"/>
    <property type="project" value="TreeGrafter"/>
</dbReference>
<keyword evidence="6" id="KW-1278">Translocase</keyword>
<dbReference type="PhylomeDB" id="Q2J8T8"/>
<evidence type="ECO:0000256" key="8">
    <source>
        <dbReference type="ARBA" id="ARBA00048202"/>
    </source>
</evidence>
<evidence type="ECO:0000256" key="1">
    <source>
        <dbReference type="ARBA" id="ARBA00003943"/>
    </source>
</evidence>
<evidence type="ECO:0000259" key="9">
    <source>
        <dbReference type="SMART" id="SM01002"/>
    </source>
</evidence>
<feature type="domain" description="Alanine dehydrogenase/pyridine nucleotide transhydrogenase NAD(H)-binding" evidence="9">
    <location>
        <begin position="151"/>
        <end position="322"/>
    </location>
</feature>
<proteinExistence type="inferred from homology"/>
<dbReference type="GO" id="GO:0016491">
    <property type="term" value="F:oxidoreductase activity"/>
    <property type="evidence" value="ECO:0007669"/>
    <property type="project" value="InterPro"/>
</dbReference>
<comment type="function">
    <text evidence="1">The transhydrogenation between NADH and NADP is coupled to respiration and ATP hydrolysis and functions as a proton pump across the membrane.</text>
</comment>
<evidence type="ECO:0000256" key="3">
    <source>
        <dbReference type="ARBA" id="ARBA00012943"/>
    </source>
</evidence>
<dbReference type="PROSITE" id="PS00837">
    <property type="entry name" value="ALADH_PNT_2"/>
    <property type="match status" value="1"/>
</dbReference>
<dbReference type="eggNOG" id="COG3288">
    <property type="taxonomic scope" value="Bacteria"/>
</dbReference>
<comment type="catalytic activity">
    <reaction evidence="8">
        <text>NAD(+) + NADPH + H(+)(in) = NADH + NADP(+) + H(+)(out)</text>
        <dbReference type="Rhea" id="RHEA:47992"/>
        <dbReference type="ChEBI" id="CHEBI:15378"/>
        <dbReference type="ChEBI" id="CHEBI:57540"/>
        <dbReference type="ChEBI" id="CHEBI:57783"/>
        <dbReference type="ChEBI" id="CHEBI:57945"/>
        <dbReference type="ChEBI" id="CHEBI:58349"/>
        <dbReference type="EC" id="7.1.1.1"/>
    </reaction>
</comment>
<dbReference type="Pfam" id="PF05222">
    <property type="entry name" value="AlaDh_PNT_N"/>
    <property type="match status" value="1"/>
</dbReference>
<dbReference type="SUPFAM" id="SSF51735">
    <property type="entry name" value="NAD(P)-binding Rossmann-fold domains"/>
    <property type="match status" value="1"/>
</dbReference>
<feature type="domain" description="Alanine dehydrogenase/pyridine nucleotide transhydrogenase N-terminal" evidence="10">
    <location>
        <begin position="7"/>
        <end position="142"/>
    </location>
</feature>
<comment type="similarity">
    <text evidence="2">Belongs to the AlaDH/PNT family.</text>
</comment>
<dbReference type="InterPro" id="IPR007698">
    <property type="entry name" value="AlaDH/PNT_NAD(H)-bd"/>
</dbReference>
<dbReference type="KEGG" id="fra:Francci3_2946"/>
<evidence type="ECO:0000256" key="5">
    <source>
        <dbReference type="ARBA" id="ARBA00022857"/>
    </source>
</evidence>
<dbReference type="CDD" id="cd05304">
    <property type="entry name" value="Rubrum_tdh"/>
    <property type="match status" value="1"/>
</dbReference>
<sequence>MSPLTVGVAMETAPGERRVAMVPQVVGRLVGSGLDVLVETGAGRGAWFPDGAYAEAGATVVARLDLFARADVVVSVSLPDPRTRALLRGGQTLVGLLAPLPRPQVMAQLAEAGVTAVSLDGLPRTLSRAQSMDALTSQANVAGYKAVLVAADAYPRYFPLLMTAAGTARPAEVLVLGAGVAGLAAIGTAHRLGAVVRGYDVRPEARGEVTSLGASFLDLGGPDLGGVAGGAGQGGYARALTAEELAGQQEALAAAVARHDVVITTAQVPGRRPPLLVTEEAVKTMRPGSVVVDLAASPLGGNVEISAPDETVVTAGGVTVIGAGNLPALMPAAASAAYARNVAALLGHLVHDGALTIDTADEIQAGVVITHAGRVVHPATAALLTGGSAESQSGA</sequence>
<evidence type="ECO:0000256" key="7">
    <source>
        <dbReference type="ARBA" id="ARBA00023027"/>
    </source>
</evidence>
<evidence type="ECO:0000259" key="10">
    <source>
        <dbReference type="SMART" id="SM01003"/>
    </source>
</evidence>
<evidence type="ECO:0000256" key="2">
    <source>
        <dbReference type="ARBA" id="ARBA00005689"/>
    </source>
</evidence>
<evidence type="ECO:0000256" key="6">
    <source>
        <dbReference type="ARBA" id="ARBA00022967"/>
    </source>
</evidence>
<dbReference type="EMBL" id="CP000249">
    <property type="protein sequence ID" value="ABD12304.1"/>
    <property type="molecule type" value="Genomic_DNA"/>
</dbReference>
<reference evidence="11 12" key="1">
    <citation type="journal article" date="2007" name="Genome Res.">
        <title>Genome characteristics of facultatively symbiotic Frankia sp. strains reflect host range and host plant biogeography.</title>
        <authorList>
            <person name="Normand P."/>
            <person name="Lapierre P."/>
            <person name="Tisa L.S."/>
            <person name="Gogarten J.P."/>
            <person name="Alloisio N."/>
            <person name="Bagnarol E."/>
            <person name="Bassi C.A."/>
            <person name="Berry A.M."/>
            <person name="Bickhart D.M."/>
            <person name="Choisne N."/>
            <person name="Couloux A."/>
            <person name="Cournoyer B."/>
            <person name="Cruveiller S."/>
            <person name="Daubin V."/>
            <person name="Demange N."/>
            <person name="Francino M.P."/>
            <person name="Goltsman E."/>
            <person name="Huang Y."/>
            <person name="Kopp O.R."/>
            <person name="Labarre L."/>
            <person name="Lapidus A."/>
            <person name="Lavire C."/>
            <person name="Marechal J."/>
            <person name="Martinez M."/>
            <person name="Mastronunzio J.E."/>
            <person name="Mullin B.C."/>
            <person name="Niemann J."/>
            <person name="Pujic P."/>
            <person name="Rawnsley T."/>
            <person name="Rouy Z."/>
            <person name="Schenowitz C."/>
            <person name="Sellstedt A."/>
            <person name="Tavares F."/>
            <person name="Tomkins J.P."/>
            <person name="Vallenet D."/>
            <person name="Valverde C."/>
            <person name="Wall L.G."/>
            <person name="Wang Y."/>
            <person name="Medigue C."/>
            <person name="Benson D.R."/>
        </authorList>
    </citation>
    <scope>NUCLEOTIDE SEQUENCE [LARGE SCALE GENOMIC DNA]</scope>
    <source>
        <strain evidence="12">DSM 45818 / CECT 9043 / CcI3</strain>
    </source>
</reference>
<gene>
    <name evidence="11" type="ordered locus">Francci3_2946</name>
</gene>
<keyword evidence="7" id="KW-0520">NAD</keyword>
<dbReference type="GO" id="GO:0006740">
    <property type="term" value="P:NADPH regeneration"/>
    <property type="evidence" value="ECO:0007669"/>
    <property type="project" value="TreeGrafter"/>
</dbReference>
<dbReference type="InterPro" id="IPR036291">
    <property type="entry name" value="NAD(P)-bd_dom_sf"/>
</dbReference>
<dbReference type="InterPro" id="IPR007886">
    <property type="entry name" value="AlaDH/PNT_N"/>
</dbReference>